<protein>
    <recommendedName>
        <fullName evidence="2">Universal stress protein</fullName>
    </recommendedName>
</protein>
<evidence type="ECO:0000313" key="5">
    <source>
        <dbReference type="Proteomes" id="UP001172083"/>
    </source>
</evidence>
<evidence type="ECO:0000256" key="2">
    <source>
        <dbReference type="PIRNR" id="PIRNR006276"/>
    </source>
</evidence>
<proteinExistence type="inferred from homology"/>
<comment type="caution">
    <text evidence="4">The sequence shown here is derived from an EMBL/GenBank/DDBJ whole genome shotgun (WGS) entry which is preliminary data.</text>
</comment>
<dbReference type="Pfam" id="PF00582">
    <property type="entry name" value="Usp"/>
    <property type="match status" value="1"/>
</dbReference>
<keyword evidence="5" id="KW-1185">Reference proteome</keyword>
<dbReference type="SUPFAM" id="SSF52402">
    <property type="entry name" value="Adenine nucleotide alpha hydrolases-like"/>
    <property type="match status" value="1"/>
</dbReference>
<sequence length="144" mass="16514">MKNILLTVDFEENTDFLINKAHELAEKFGAKVWLLHVAAPDPDFVGYEIGPQYIRDFRADELRNEHKTLQQLAEQLKAKDVEAEGLLIYGATIDMIIEESVKLKCDLLMVGYREHGLLYRVLNPTTSFEIIKKSRIPVMIVPLT</sequence>
<keyword evidence="2" id="KW-0963">Cytoplasm</keyword>
<comment type="similarity">
    <text evidence="1 2">Belongs to the universal stress protein A family.</text>
</comment>
<evidence type="ECO:0000256" key="1">
    <source>
        <dbReference type="ARBA" id="ARBA00008791"/>
    </source>
</evidence>
<dbReference type="CDD" id="cd00293">
    <property type="entry name" value="USP-like"/>
    <property type="match status" value="1"/>
</dbReference>
<dbReference type="EMBL" id="JAUJEB010000014">
    <property type="protein sequence ID" value="MDN5217216.1"/>
    <property type="molecule type" value="Genomic_DNA"/>
</dbReference>
<dbReference type="PANTHER" id="PTHR46268:SF6">
    <property type="entry name" value="UNIVERSAL STRESS PROTEIN UP12"/>
    <property type="match status" value="1"/>
</dbReference>
<dbReference type="Gene3D" id="3.40.50.620">
    <property type="entry name" value="HUPs"/>
    <property type="match status" value="1"/>
</dbReference>
<name>A0ABT8LJ53_9BACT</name>
<dbReference type="PIRSF" id="PIRSF006276">
    <property type="entry name" value="UspA"/>
    <property type="match status" value="1"/>
</dbReference>
<dbReference type="InterPro" id="IPR006015">
    <property type="entry name" value="Universal_stress_UspA"/>
</dbReference>
<dbReference type="Proteomes" id="UP001172083">
    <property type="component" value="Unassembled WGS sequence"/>
</dbReference>
<gene>
    <name evidence="4" type="ORF">QQ020_34405</name>
</gene>
<dbReference type="PANTHER" id="PTHR46268">
    <property type="entry name" value="STRESS RESPONSE PROTEIN NHAX"/>
    <property type="match status" value="1"/>
</dbReference>
<comment type="subcellular location">
    <subcellularLocation>
        <location evidence="2">Cytoplasm</location>
    </subcellularLocation>
</comment>
<feature type="domain" description="UspA" evidence="3">
    <location>
        <begin position="1"/>
        <end position="142"/>
    </location>
</feature>
<dbReference type="InterPro" id="IPR006016">
    <property type="entry name" value="UspA"/>
</dbReference>
<dbReference type="InterPro" id="IPR014729">
    <property type="entry name" value="Rossmann-like_a/b/a_fold"/>
</dbReference>
<reference evidence="4" key="1">
    <citation type="submission" date="2023-06" db="EMBL/GenBank/DDBJ databases">
        <title>Genomic of Agaribacillus aureum.</title>
        <authorList>
            <person name="Wang G."/>
        </authorList>
    </citation>
    <scope>NUCLEOTIDE SEQUENCE</scope>
    <source>
        <strain evidence="4">BMA12</strain>
    </source>
</reference>
<dbReference type="RefSeq" id="WP_346762553.1">
    <property type="nucleotide sequence ID" value="NZ_JAUJEB010000014.1"/>
</dbReference>
<dbReference type="PRINTS" id="PR01438">
    <property type="entry name" value="UNVRSLSTRESS"/>
</dbReference>
<organism evidence="4 5">
    <name type="scientific">Agaribacillus aureus</name>
    <dbReference type="NCBI Taxonomy" id="3051825"/>
    <lineage>
        <taxon>Bacteria</taxon>
        <taxon>Pseudomonadati</taxon>
        <taxon>Bacteroidota</taxon>
        <taxon>Cytophagia</taxon>
        <taxon>Cytophagales</taxon>
        <taxon>Splendidivirgaceae</taxon>
        <taxon>Agaribacillus</taxon>
    </lineage>
</organism>
<accession>A0ABT8LJ53</accession>
<evidence type="ECO:0000259" key="3">
    <source>
        <dbReference type="Pfam" id="PF00582"/>
    </source>
</evidence>
<evidence type="ECO:0000313" key="4">
    <source>
        <dbReference type="EMBL" id="MDN5217216.1"/>
    </source>
</evidence>